<feature type="compositionally biased region" description="Acidic residues" evidence="6">
    <location>
        <begin position="136"/>
        <end position="146"/>
    </location>
</feature>
<keyword evidence="9" id="KW-1185">Reference proteome</keyword>
<proteinExistence type="predicted"/>
<dbReference type="InterPro" id="IPR025789">
    <property type="entry name" value="DOT1_dom"/>
</dbReference>
<evidence type="ECO:0000313" key="8">
    <source>
        <dbReference type="EMBL" id="GMI16170.1"/>
    </source>
</evidence>
<sequence length="588" mass="62647">MIELTLKTYSEGSDNDKMSRDDSPASEPGQSEPQANLDQELEQELKPDVSRDVSPASEAGQSEPHAKLDEELEQELKPYALIRDSPGGKRKFDALDVDLAPVQSVSSPAHNDVHNNVDVDAGGDAGGDRGGTRDTEFDDDFGDSNDDNEKGEKAKTSRIEMPPCSQKKRKWNEEEGPAPAPAPAPAPVIQLIDSDSETNNEPTIAGTKPASPPASAPAPAPAPAPAAAASEGDELLKRVMAESVSTAEREAAARKRADEVQFISLEPLTTDEFVSLWRTTEEVTGVAMTDIEAGGLVRTGNAAGSVSGATQDRAQYGRLFFGATQKIAELTDLKASEIFVDVGSGVGNAPMQMACTVGCESRGIELMPDRHIVGHGYMWPAIEQAISERDGAPPRVGEVDLRQADLADAAVADFMSSADVAFVNNYNEIFGARSCKPGERSLDEHIARVFAAMKPGSRMVTFHPLVALGMDVAQANALRQDRGLDTCDDASFFRAARSTLEPGPTAWAPAGENVVSWSDGPIVAYLYTRTAQSLDKACFLCTCRDCPGAAEPTAFVDEDSLDLVTECVFCSESRRSAVRANRGGGGRR</sequence>
<organism evidence="8 9">
    <name type="scientific">Triparma laevis f. longispina</name>
    <dbReference type="NCBI Taxonomy" id="1714387"/>
    <lineage>
        <taxon>Eukaryota</taxon>
        <taxon>Sar</taxon>
        <taxon>Stramenopiles</taxon>
        <taxon>Ochrophyta</taxon>
        <taxon>Bolidophyceae</taxon>
        <taxon>Parmales</taxon>
        <taxon>Triparmaceae</taxon>
        <taxon>Triparma</taxon>
    </lineage>
</organism>
<evidence type="ECO:0000256" key="2">
    <source>
        <dbReference type="ARBA" id="ARBA00020987"/>
    </source>
</evidence>
<name>A0A9W7FQ75_9STRA</name>
<dbReference type="GO" id="GO:0140956">
    <property type="term" value="F:histone H3K79 trimethyltransferase activity"/>
    <property type="evidence" value="ECO:0007669"/>
    <property type="project" value="UniProtKB-EC"/>
</dbReference>
<comment type="caution">
    <text evidence="8">The sequence shown here is derived from an EMBL/GenBank/DDBJ whole genome shotgun (WGS) entry which is preliminary data.</text>
</comment>
<feature type="compositionally biased region" description="Pro residues" evidence="6">
    <location>
        <begin position="210"/>
        <end position="224"/>
    </location>
</feature>
<protein>
    <recommendedName>
        <fullName evidence="2">Histone-lysine N-methyltransferase, H3 lysine-79 specific</fullName>
        <ecNumber evidence="1">2.1.1.360</ecNumber>
    </recommendedName>
    <alternativeName>
        <fullName evidence="4">Histone H3-K79 methyltransferase</fullName>
    </alternativeName>
</protein>
<reference evidence="9" key="1">
    <citation type="journal article" date="2023" name="Commun. Biol.">
        <title>Genome analysis of Parmales, the sister group of diatoms, reveals the evolutionary specialization of diatoms from phago-mixotrophs to photoautotrophs.</title>
        <authorList>
            <person name="Ban H."/>
            <person name="Sato S."/>
            <person name="Yoshikawa S."/>
            <person name="Yamada K."/>
            <person name="Nakamura Y."/>
            <person name="Ichinomiya M."/>
            <person name="Sato N."/>
            <person name="Blanc-Mathieu R."/>
            <person name="Endo H."/>
            <person name="Kuwata A."/>
            <person name="Ogata H."/>
        </authorList>
    </citation>
    <scope>NUCLEOTIDE SEQUENCE [LARGE SCALE GENOMIC DNA]</scope>
    <source>
        <strain evidence="9">NIES 3700</strain>
    </source>
</reference>
<dbReference type="InterPro" id="IPR030445">
    <property type="entry name" value="H3-K79_meTrfase"/>
</dbReference>
<comment type="catalytic activity">
    <reaction evidence="5">
        <text>L-lysyl(79)-[histone H3] + 3 S-adenosyl-L-methionine = N(6),N(6),N(6)-trimethyl-L-lysyl(79)-[histone H3] + 3 S-adenosyl-L-homocysteine + 3 H(+)</text>
        <dbReference type="Rhea" id="RHEA:60328"/>
        <dbReference type="Rhea" id="RHEA-COMP:15549"/>
        <dbReference type="Rhea" id="RHEA-COMP:15552"/>
        <dbReference type="ChEBI" id="CHEBI:15378"/>
        <dbReference type="ChEBI" id="CHEBI:29969"/>
        <dbReference type="ChEBI" id="CHEBI:57856"/>
        <dbReference type="ChEBI" id="CHEBI:59789"/>
        <dbReference type="ChEBI" id="CHEBI:61961"/>
        <dbReference type="EC" id="2.1.1.360"/>
    </reaction>
</comment>
<dbReference type="EC" id="2.1.1.360" evidence="1"/>
<feature type="compositionally biased region" description="Basic and acidic residues" evidence="6">
    <location>
        <begin position="14"/>
        <end position="23"/>
    </location>
</feature>
<evidence type="ECO:0000256" key="3">
    <source>
        <dbReference type="ARBA" id="ARBA00022853"/>
    </source>
</evidence>
<dbReference type="OrthoDB" id="204102at2759"/>
<accession>A0A9W7FQ75</accession>
<keyword evidence="3" id="KW-0156">Chromatin regulator</keyword>
<feature type="compositionally biased region" description="Basic and acidic residues" evidence="6">
    <location>
        <begin position="126"/>
        <end position="135"/>
    </location>
</feature>
<evidence type="ECO:0000313" key="9">
    <source>
        <dbReference type="Proteomes" id="UP001165122"/>
    </source>
</evidence>
<feature type="compositionally biased region" description="Basic and acidic residues" evidence="6">
    <location>
        <begin position="147"/>
        <end position="158"/>
    </location>
</feature>
<feature type="region of interest" description="Disordered" evidence="6">
    <location>
        <begin position="1"/>
        <end position="231"/>
    </location>
</feature>
<evidence type="ECO:0000256" key="6">
    <source>
        <dbReference type="SAM" id="MobiDB-lite"/>
    </source>
</evidence>
<gene>
    <name evidence="8" type="ORF">TrLO_g5335</name>
</gene>
<evidence type="ECO:0000256" key="4">
    <source>
        <dbReference type="ARBA" id="ARBA00029821"/>
    </source>
</evidence>
<feature type="compositionally biased region" description="Polar residues" evidence="6">
    <location>
        <begin position="28"/>
        <end position="37"/>
    </location>
</feature>
<feature type="domain" description="DOT1" evidence="7">
    <location>
        <begin position="315"/>
        <end position="476"/>
    </location>
</feature>
<dbReference type="AlphaFoldDB" id="A0A9W7FQ75"/>
<evidence type="ECO:0000259" key="7">
    <source>
        <dbReference type="Pfam" id="PF08123"/>
    </source>
</evidence>
<dbReference type="EMBL" id="BRXW01000245">
    <property type="protein sequence ID" value="GMI16170.1"/>
    <property type="molecule type" value="Genomic_DNA"/>
</dbReference>
<dbReference type="Pfam" id="PF08123">
    <property type="entry name" value="DOT1"/>
    <property type="match status" value="1"/>
</dbReference>
<evidence type="ECO:0000256" key="1">
    <source>
        <dbReference type="ARBA" id="ARBA00012190"/>
    </source>
</evidence>
<dbReference type="PANTHER" id="PTHR21451">
    <property type="entry name" value="HISTONE H3 METHYLTRANSFERASE"/>
    <property type="match status" value="1"/>
</dbReference>
<dbReference type="InterPro" id="IPR029063">
    <property type="entry name" value="SAM-dependent_MTases_sf"/>
</dbReference>
<dbReference type="Gene3D" id="3.40.50.150">
    <property type="entry name" value="Vaccinia Virus protein VP39"/>
    <property type="match status" value="1"/>
</dbReference>
<dbReference type="Proteomes" id="UP001165122">
    <property type="component" value="Unassembled WGS sequence"/>
</dbReference>
<evidence type="ECO:0000256" key="5">
    <source>
        <dbReference type="ARBA" id="ARBA00047770"/>
    </source>
</evidence>
<dbReference type="GO" id="GO:0051726">
    <property type="term" value="P:regulation of cell cycle"/>
    <property type="evidence" value="ECO:0007669"/>
    <property type="project" value="InterPro"/>
</dbReference>
<dbReference type="SUPFAM" id="SSF53335">
    <property type="entry name" value="S-adenosyl-L-methionine-dependent methyltransferases"/>
    <property type="match status" value="1"/>
</dbReference>